<protein>
    <submittedName>
        <fullName evidence="6">AMD1</fullName>
    </submittedName>
</protein>
<proteinExistence type="inferred from homology"/>
<evidence type="ECO:0000256" key="1">
    <source>
        <dbReference type="ARBA" id="ARBA00004911"/>
    </source>
</evidence>
<comment type="catalytic activity">
    <reaction evidence="5">
        <text>S-adenosyl-L-methionine + H(+) = S-adenosyl 3-(methylsulfanyl)propylamine + CO2</text>
        <dbReference type="Rhea" id="RHEA:15981"/>
        <dbReference type="ChEBI" id="CHEBI:15378"/>
        <dbReference type="ChEBI" id="CHEBI:16526"/>
        <dbReference type="ChEBI" id="CHEBI:57443"/>
        <dbReference type="ChEBI" id="CHEBI:59789"/>
        <dbReference type="EC" id="4.1.1.50"/>
    </reaction>
</comment>
<dbReference type="PANTHER" id="PTHR11570">
    <property type="entry name" value="S-ADENOSYLMETHIONINE DECARBOXYLASE"/>
    <property type="match status" value="1"/>
</dbReference>
<organism evidence="6 7">
    <name type="scientific">Cordylochernes scorpioides</name>
    <dbReference type="NCBI Taxonomy" id="51811"/>
    <lineage>
        <taxon>Eukaryota</taxon>
        <taxon>Metazoa</taxon>
        <taxon>Ecdysozoa</taxon>
        <taxon>Arthropoda</taxon>
        <taxon>Chelicerata</taxon>
        <taxon>Arachnida</taxon>
        <taxon>Pseudoscorpiones</taxon>
        <taxon>Cheliferoidea</taxon>
        <taxon>Chernetidae</taxon>
        <taxon>Cordylochernes</taxon>
    </lineage>
</organism>
<keyword evidence="3" id="KW-0745">Spermidine biosynthesis</keyword>
<evidence type="ECO:0000313" key="7">
    <source>
        <dbReference type="Proteomes" id="UP001235939"/>
    </source>
</evidence>
<comment type="pathway">
    <text evidence="1">Amine and polyamine biosynthesis; S-adenosylmethioninamine biosynthesis; S-adenosylmethioninamine from S-adenosyl-L-methionine: step 1/1.</text>
</comment>
<gene>
    <name evidence="6" type="ORF">LAZ67_5000387</name>
</gene>
<comment type="similarity">
    <text evidence="2">Belongs to the eukaryotic AdoMetDC family.</text>
</comment>
<reference evidence="6 7" key="1">
    <citation type="submission" date="2022-01" db="EMBL/GenBank/DDBJ databases">
        <title>A chromosomal length assembly of Cordylochernes scorpioides.</title>
        <authorList>
            <person name="Zeh D."/>
            <person name="Zeh J."/>
        </authorList>
    </citation>
    <scope>NUCLEOTIDE SEQUENCE [LARGE SCALE GENOMIC DNA]</scope>
    <source>
        <strain evidence="6">IN4F17</strain>
        <tissue evidence="6">Whole Body</tissue>
    </source>
</reference>
<dbReference type="Pfam" id="PF01536">
    <property type="entry name" value="SAM_decarbox"/>
    <property type="match status" value="1"/>
</dbReference>
<dbReference type="PANTHER" id="PTHR11570:SF0">
    <property type="entry name" value="S-ADENOSYLMETHIONINE DECARBOXYLASE PROENZYME"/>
    <property type="match status" value="1"/>
</dbReference>
<dbReference type="EMBL" id="CP092867">
    <property type="protein sequence ID" value="UYV67372.1"/>
    <property type="molecule type" value="Genomic_DNA"/>
</dbReference>
<dbReference type="InterPro" id="IPR048283">
    <property type="entry name" value="AdoMetDC-like"/>
</dbReference>
<dbReference type="SUPFAM" id="SSF56276">
    <property type="entry name" value="S-adenosylmethionine decarboxylase"/>
    <property type="match status" value="1"/>
</dbReference>
<keyword evidence="7" id="KW-1185">Reference proteome</keyword>
<dbReference type="Gene3D" id="3.60.90.10">
    <property type="entry name" value="S-adenosylmethionine decarboxylase"/>
    <property type="match status" value="1"/>
</dbReference>
<evidence type="ECO:0000256" key="4">
    <source>
        <dbReference type="ARBA" id="ARBA00023115"/>
    </source>
</evidence>
<evidence type="ECO:0000256" key="2">
    <source>
        <dbReference type="ARBA" id="ARBA00008466"/>
    </source>
</evidence>
<name>A0ABY6KFZ1_9ARAC</name>
<accession>A0ABY6KFZ1</accession>
<evidence type="ECO:0000313" key="6">
    <source>
        <dbReference type="EMBL" id="UYV67372.1"/>
    </source>
</evidence>
<evidence type="ECO:0000256" key="3">
    <source>
        <dbReference type="ARBA" id="ARBA00023066"/>
    </source>
</evidence>
<dbReference type="InterPro" id="IPR016067">
    <property type="entry name" value="S-AdoMet_deCO2ase_core"/>
</dbReference>
<sequence>MVCVLQDIFYTRKNFMRPELQDFLHKSFENELCLLKKLFPQGSAYRLGQNNQDCCFFFKIQWIHVIMHELDPAVMSIFTQLESTSAEEASRKSGISTLFQDMIIDDYLFEPCGYSMNGLLKGGYYLTIHVTPEPHCSYVSFETNFPQENYDELMRRVVALFKPGKFLATVLANKASVAREKQLVHEPTGFQCKEHQLCQFENYTLNYALYTKFPS</sequence>
<evidence type="ECO:0000256" key="5">
    <source>
        <dbReference type="ARBA" id="ARBA00048112"/>
    </source>
</evidence>
<dbReference type="Proteomes" id="UP001235939">
    <property type="component" value="Chromosome 05"/>
</dbReference>
<keyword evidence="4" id="KW-0620">Polyamine biosynthesis</keyword>